<feature type="region of interest" description="Disordered" evidence="2">
    <location>
        <begin position="186"/>
        <end position="252"/>
    </location>
</feature>
<dbReference type="Proteomes" id="UP000565579">
    <property type="component" value="Unassembled WGS sequence"/>
</dbReference>
<comment type="caution">
    <text evidence="3">The sequence shown here is derived from an EMBL/GenBank/DDBJ whole genome shotgun (WGS) entry which is preliminary data.</text>
</comment>
<protein>
    <submittedName>
        <fullName evidence="3">Uncharacterized protein Yka (UPF0111/DUF47 family)</fullName>
    </submittedName>
</protein>
<proteinExistence type="inferred from homology"/>
<evidence type="ECO:0000256" key="2">
    <source>
        <dbReference type="SAM" id="MobiDB-lite"/>
    </source>
</evidence>
<organism evidence="3 4">
    <name type="scientific">Nonomuraea rubra</name>
    <dbReference type="NCBI Taxonomy" id="46180"/>
    <lineage>
        <taxon>Bacteria</taxon>
        <taxon>Bacillati</taxon>
        <taxon>Actinomycetota</taxon>
        <taxon>Actinomycetes</taxon>
        <taxon>Streptosporangiales</taxon>
        <taxon>Streptosporangiaceae</taxon>
        <taxon>Nonomuraea</taxon>
    </lineage>
</organism>
<keyword evidence="4" id="KW-1185">Reference proteome</keyword>
<dbReference type="InterPro" id="IPR038078">
    <property type="entry name" value="PhoU-like_sf"/>
</dbReference>
<dbReference type="PANTHER" id="PTHR37298:SF1">
    <property type="entry name" value="UPF0111 PROTEIN YKAA"/>
    <property type="match status" value="1"/>
</dbReference>
<dbReference type="InterPro" id="IPR018445">
    <property type="entry name" value="Put_Phosphate_transp_reg"/>
</dbReference>
<gene>
    <name evidence="3" type="ORF">HD593_005671</name>
</gene>
<reference evidence="3 4" key="1">
    <citation type="submission" date="2020-08" db="EMBL/GenBank/DDBJ databases">
        <title>Sequencing the genomes of 1000 actinobacteria strains.</title>
        <authorList>
            <person name="Klenk H.-P."/>
        </authorList>
    </citation>
    <scope>NUCLEOTIDE SEQUENCE [LARGE SCALE GENOMIC DNA]</scope>
    <source>
        <strain evidence="3 4">DSM 43768</strain>
    </source>
</reference>
<dbReference type="PANTHER" id="PTHR37298">
    <property type="entry name" value="UPF0111 PROTEIN YKAA"/>
    <property type="match status" value="1"/>
</dbReference>
<comment type="similarity">
    <text evidence="1">Belongs to the UPF0111 family.</text>
</comment>
<dbReference type="AlphaFoldDB" id="A0A7X0U0R0"/>
<dbReference type="Pfam" id="PF01865">
    <property type="entry name" value="PhoU_div"/>
    <property type="match status" value="1"/>
</dbReference>
<dbReference type="RefSeq" id="WP_246546759.1">
    <property type="nucleotide sequence ID" value="NZ_BAAAXY010000276.1"/>
</dbReference>
<feature type="compositionally biased region" description="Low complexity" evidence="2">
    <location>
        <begin position="189"/>
        <end position="202"/>
    </location>
</feature>
<dbReference type="Gene3D" id="1.20.58.220">
    <property type="entry name" value="Phosphate transport system protein phou homolog 2, domain 2"/>
    <property type="match status" value="1"/>
</dbReference>
<sequence length="252" mass="27803">MDTTLTEALTGQLRATKDGARLAMAMVAGEIDNAGAHERMRTIEHLGDTQRARLVVELESVLITPIHREDLLRLSSAIDDVLDALRDFVRATHLYRLPRQTCFTPLLDQVIAGIDALDEAVRHLTSKPSAAVGDALAAKQAGGAVRRRYQYEIARIFAGELTADKMKERELARLLEIAGTCPIRRPRTRSTTWPTASTTPWPACRPRWSSNGPSPRMPPTNCAAPSPRSAPRSRTRCSPPRRPACPRWATPS</sequence>
<feature type="compositionally biased region" description="Low complexity" evidence="2">
    <location>
        <begin position="222"/>
        <end position="238"/>
    </location>
</feature>
<evidence type="ECO:0000256" key="1">
    <source>
        <dbReference type="ARBA" id="ARBA00008591"/>
    </source>
</evidence>
<evidence type="ECO:0000313" key="4">
    <source>
        <dbReference type="Proteomes" id="UP000565579"/>
    </source>
</evidence>
<dbReference type="InterPro" id="IPR052912">
    <property type="entry name" value="UPF0111_domain"/>
</dbReference>
<accession>A0A7X0U0R0</accession>
<dbReference type="EMBL" id="JACHMI010000001">
    <property type="protein sequence ID" value="MBB6550876.1"/>
    <property type="molecule type" value="Genomic_DNA"/>
</dbReference>
<name>A0A7X0U0R0_9ACTN</name>
<evidence type="ECO:0000313" key="3">
    <source>
        <dbReference type="EMBL" id="MBB6550876.1"/>
    </source>
</evidence>